<protein>
    <submittedName>
        <fullName evidence="2">Kinase-like domain-containing protein</fullName>
    </submittedName>
</protein>
<evidence type="ECO:0000313" key="3">
    <source>
        <dbReference type="Proteomes" id="UP001302126"/>
    </source>
</evidence>
<dbReference type="SUPFAM" id="SSF56112">
    <property type="entry name" value="Protein kinase-like (PK-like)"/>
    <property type="match status" value="2"/>
</dbReference>
<dbReference type="PANTHER" id="PTHR37542:SF1">
    <property type="entry name" value="PRION-INHIBITION AND PROPAGATION HELO DOMAIN-CONTAINING PROTEIN"/>
    <property type="match status" value="1"/>
</dbReference>
<feature type="domain" description="Protein kinase" evidence="1">
    <location>
        <begin position="149"/>
        <end position="457"/>
    </location>
</feature>
<keyword evidence="3" id="KW-1185">Reference proteome</keyword>
<sequence length="970" mass="109316">MMASQKVAIRALLIQMENSMVSCTTNNCFLPQAITAALFTSQAVQNAVLELDCEVDERIGLWETIYRSGRKLFAILILMRQEELIVKFRNANVLDDRLPLTEPEAIEIAGKSVATSLTGEFQWKLLPFRFPADMAEHHWEIDHRQILPFTEIEPITAGMFGDIAKVSILPPQQDFYPIESGAVFIIRKRLKSQGLTKEFKREKMCLRLLNQLRHPNIIPLLGSYTHQGHHYFLFPCANMDLKAFLQCEDPFGEFRHTSVFYSALRGLSSALSKLHRLHLTHSEHKVDFEAAGYHHDLRPANVLVTTERFLLADFGLGNLIPAQDAPNTPWNATTGDFLAPECMNERGRSQEVSRAIDVWAFGCLIAEVATYMQMGCQGVKRFSDHRLSPGRLPSWDDTMFYTPSGDVKPSVVNWLRNLGNDDHCHLSELAEVALQALTADVSVRPTIGEVCEKLTFLSLAAHFDAIKHQLQSVLDQTVTTSTCSDESGNHDPVSSNLWFTQQRFLVWGHALGLDVRESNYQASSVSSAVLALYGKSVELAADLLGKLTKWTGDEAKMKTDQSTWGDSDTQYMLEQQLDQGIEKLWDLLPAHLKLQAQDYWHQAILDTDDRNTLEDIHQRLRSRYTIHSVTDAMAMMRKIRVDILHPESFQGTVDSCPLPEGDVRINPGQTPGRHCFGVYKNQVPVLVEYLRQAKGWQAVHPKQRDLVIGLKAQSLNSEPSDGVGGLRTMNCLGAFQEQTDALGYGFVYRFPKGTTVDAKPSTLLERLNSGEPHPPDLGDRFKLAFALSDFLKELHTIGWLHEHINPHNVLFFNDGSLARPYIVGLNKSRPDGTFWLTDGPTLDGDLQDYQHPEYFARGRYCRAFDYYSLGIVLLEIGLWRPLKVQLSSKKFQTMGMAEIRQELIRRAERRLGANMGVVYRDVVVWCLGGGAEESRAVSSKPGQTARRPTDLALFTDAVIQPLQRLSNTLI</sequence>
<dbReference type="GO" id="GO:0005524">
    <property type="term" value="F:ATP binding"/>
    <property type="evidence" value="ECO:0007669"/>
    <property type="project" value="InterPro"/>
</dbReference>
<dbReference type="GO" id="GO:0004672">
    <property type="term" value="F:protein kinase activity"/>
    <property type="evidence" value="ECO:0007669"/>
    <property type="project" value="InterPro"/>
</dbReference>
<dbReference type="AlphaFoldDB" id="A0AAN6WIE8"/>
<evidence type="ECO:0000313" key="2">
    <source>
        <dbReference type="EMBL" id="KAK4182689.1"/>
    </source>
</evidence>
<keyword evidence="2" id="KW-0418">Kinase</keyword>
<reference evidence="2" key="1">
    <citation type="journal article" date="2023" name="Mol. Phylogenet. Evol.">
        <title>Genome-scale phylogeny and comparative genomics of the fungal order Sordariales.</title>
        <authorList>
            <person name="Hensen N."/>
            <person name="Bonometti L."/>
            <person name="Westerberg I."/>
            <person name="Brannstrom I.O."/>
            <person name="Guillou S."/>
            <person name="Cros-Aarteil S."/>
            <person name="Calhoun S."/>
            <person name="Haridas S."/>
            <person name="Kuo A."/>
            <person name="Mondo S."/>
            <person name="Pangilinan J."/>
            <person name="Riley R."/>
            <person name="LaButti K."/>
            <person name="Andreopoulos B."/>
            <person name="Lipzen A."/>
            <person name="Chen C."/>
            <person name="Yan M."/>
            <person name="Daum C."/>
            <person name="Ng V."/>
            <person name="Clum A."/>
            <person name="Steindorff A."/>
            <person name="Ohm R.A."/>
            <person name="Martin F."/>
            <person name="Silar P."/>
            <person name="Natvig D.O."/>
            <person name="Lalanne C."/>
            <person name="Gautier V."/>
            <person name="Ament-Velasquez S.L."/>
            <person name="Kruys A."/>
            <person name="Hutchinson M.I."/>
            <person name="Powell A.J."/>
            <person name="Barry K."/>
            <person name="Miller A.N."/>
            <person name="Grigoriev I.V."/>
            <person name="Debuchy R."/>
            <person name="Gladieux P."/>
            <person name="Hiltunen Thoren M."/>
            <person name="Johannesson H."/>
        </authorList>
    </citation>
    <scope>NUCLEOTIDE SEQUENCE</scope>
    <source>
        <strain evidence="2">PSN309</strain>
    </source>
</reference>
<dbReference type="EMBL" id="MU864622">
    <property type="protein sequence ID" value="KAK4182689.1"/>
    <property type="molecule type" value="Genomic_DNA"/>
</dbReference>
<dbReference type="Gene3D" id="1.10.510.10">
    <property type="entry name" value="Transferase(Phosphotransferase) domain 1"/>
    <property type="match status" value="2"/>
</dbReference>
<dbReference type="Pfam" id="PF00069">
    <property type="entry name" value="Pkinase"/>
    <property type="match status" value="1"/>
</dbReference>
<dbReference type="Proteomes" id="UP001302126">
    <property type="component" value="Unassembled WGS sequence"/>
</dbReference>
<reference evidence="2" key="2">
    <citation type="submission" date="2023-05" db="EMBL/GenBank/DDBJ databases">
        <authorList>
            <consortium name="Lawrence Berkeley National Laboratory"/>
            <person name="Steindorff A."/>
            <person name="Hensen N."/>
            <person name="Bonometti L."/>
            <person name="Westerberg I."/>
            <person name="Brannstrom I.O."/>
            <person name="Guillou S."/>
            <person name="Cros-Aarteil S."/>
            <person name="Calhoun S."/>
            <person name="Haridas S."/>
            <person name="Kuo A."/>
            <person name="Mondo S."/>
            <person name="Pangilinan J."/>
            <person name="Riley R."/>
            <person name="Labutti K."/>
            <person name="Andreopoulos B."/>
            <person name="Lipzen A."/>
            <person name="Chen C."/>
            <person name="Yanf M."/>
            <person name="Daum C."/>
            <person name="Ng V."/>
            <person name="Clum A."/>
            <person name="Ohm R."/>
            <person name="Martin F."/>
            <person name="Silar P."/>
            <person name="Natvig D."/>
            <person name="Lalanne C."/>
            <person name="Gautier V."/>
            <person name="Ament-Velasquez S.L."/>
            <person name="Kruys A."/>
            <person name="Hutchinson M.I."/>
            <person name="Powell A.J."/>
            <person name="Barry K."/>
            <person name="Miller A.N."/>
            <person name="Grigoriev I.V."/>
            <person name="Debuchy R."/>
            <person name="Gladieux P."/>
            <person name="Thoren M.H."/>
            <person name="Johannesson H."/>
        </authorList>
    </citation>
    <scope>NUCLEOTIDE SEQUENCE</scope>
    <source>
        <strain evidence="2">PSN309</strain>
    </source>
</reference>
<accession>A0AAN6WIE8</accession>
<dbReference type="InterPro" id="IPR011009">
    <property type="entry name" value="Kinase-like_dom_sf"/>
</dbReference>
<dbReference type="InterPro" id="IPR000719">
    <property type="entry name" value="Prot_kinase_dom"/>
</dbReference>
<keyword evidence="2" id="KW-0808">Transferase</keyword>
<proteinExistence type="predicted"/>
<dbReference type="PROSITE" id="PS50011">
    <property type="entry name" value="PROTEIN_KINASE_DOM"/>
    <property type="match status" value="1"/>
</dbReference>
<dbReference type="PANTHER" id="PTHR37542">
    <property type="entry name" value="HELO DOMAIN-CONTAINING PROTEIN-RELATED"/>
    <property type="match status" value="1"/>
</dbReference>
<evidence type="ECO:0000259" key="1">
    <source>
        <dbReference type="PROSITE" id="PS50011"/>
    </source>
</evidence>
<name>A0AAN6WIE8_9PEZI</name>
<comment type="caution">
    <text evidence="2">The sequence shown here is derived from an EMBL/GenBank/DDBJ whole genome shotgun (WGS) entry which is preliminary data.</text>
</comment>
<dbReference type="CDD" id="cd00180">
    <property type="entry name" value="PKc"/>
    <property type="match status" value="1"/>
</dbReference>
<gene>
    <name evidence="2" type="ORF">QBC35DRAFT_147069</name>
</gene>
<organism evidence="2 3">
    <name type="scientific">Podospora australis</name>
    <dbReference type="NCBI Taxonomy" id="1536484"/>
    <lineage>
        <taxon>Eukaryota</taxon>
        <taxon>Fungi</taxon>
        <taxon>Dikarya</taxon>
        <taxon>Ascomycota</taxon>
        <taxon>Pezizomycotina</taxon>
        <taxon>Sordariomycetes</taxon>
        <taxon>Sordariomycetidae</taxon>
        <taxon>Sordariales</taxon>
        <taxon>Podosporaceae</taxon>
        <taxon>Podospora</taxon>
    </lineage>
</organism>